<dbReference type="OrthoDB" id="630188at2759"/>
<dbReference type="EMBL" id="ML995487">
    <property type="protein sequence ID" value="KAF2141281.1"/>
    <property type="molecule type" value="Genomic_DNA"/>
</dbReference>
<dbReference type="PANTHER" id="PTHR12905:SF0">
    <property type="entry name" value="CALCINEURIN-LIKE PHOSPHOESTERASE DOMAIN-CONTAINING PROTEIN"/>
    <property type="match status" value="1"/>
</dbReference>
<organism evidence="2 3">
    <name type="scientific">Aplosporella prunicola CBS 121167</name>
    <dbReference type="NCBI Taxonomy" id="1176127"/>
    <lineage>
        <taxon>Eukaryota</taxon>
        <taxon>Fungi</taxon>
        <taxon>Dikarya</taxon>
        <taxon>Ascomycota</taxon>
        <taxon>Pezizomycotina</taxon>
        <taxon>Dothideomycetes</taxon>
        <taxon>Dothideomycetes incertae sedis</taxon>
        <taxon>Botryosphaeriales</taxon>
        <taxon>Aplosporellaceae</taxon>
        <taxon>Aplosporella</taxon>
    </lineage>
</organism>
<protein>
    <recommendedName>
        <fullName evidence="1">Calcineurin-like phosphoesterase domain-containing protein</fullName>
    </recommendedName>
</protein>
<dbReference type="CDD" id="cd07379">
    <property type="entry name" value="MPP_239FB"/>
    <property type="match status" value="1"/>
</dbReference>
<dbReference type="GO" id="GO:0016787">
    <property type="term" value="F:hydrolase activity"/>
    <property type="evidence" value="ECO:0007669"/>
    <property type="project" value="InterPro"/>
</dbReference>
<dbReference type="Proteomes" id="UP000799438">
    <property type="component" value="Unassembled WGS sequence"/>
</dbReference>
<evidence type="ECO:0000259" key="1">
    <source>
        <dbReference type="Pfam" id="PF00149"/>
    </source>
</evidence>
<evidence type="ECO:0000313" key="3">
    <source>
        <dbReference type="Proteomes" id="UP000799438"/>
    </source>
</evidence>
<proteinExistence type="predicted"/>
<dbReference type="GeneID" id="54295692"/>
<dbReference type="Gene3D" id="3.60.21.10">
    <property type="match status" value="1"/>
</dbReference>
<gene>
    <name evidence="2" type="ORF">K452DRAFT_251073</name>
</gene>
<dbReference type="AlphaFoldDB" id="A0A6A6BFL0"/>
<feature type="domain" description="Calcineurin-like phosphoesterase" evidence="1">
    <location>
        <begin position="14"/>
        <end position="249"/>
    </location>
</feature>
<evidence type="ECO:0000313" key="2">
    <source>
        <dbReference type="EMBL" id="KAF2141281.1"/>
    </source>
</evidence>
<name>A0A6A6BFL0_9PEZI</name>
<dbReference type="InterPro" id="IPR051693">
    <property type="entry name" value="UPF0046_metallophosphoest"/>
</dbReference>
<dbReference type="InterPro" id="IPR029052">
    <property type="entry name" value="Metallo-depent_PP-like"/>
</dbReference>
<dbReference type="PANTHER" id="PTHR12905">
    <property type="entry name" value="METALLOPHOSPHOESTERASE"/>
    <property type="match status" value="1"/>
</dbReference>
<dbReference type="RefSeq" id="XP_033396994.1">
    <property type="nucleotide sequence ID" value="XM_033538196.1"/>
</dbReference>
<keyword evidence="3" id="KW-1185">Reference proteome</keyword>
<dbReference type="Pfam" id="PF00149">
    <property type="entry name" value="Metallophos"/>
    <property type="match status" value="1"/>
</dbReference>
<sequence length="333" mass="36709">MAQQHPTSSTVKTRILIISDTHNVHPATSDSEARRPFKQPLPKADVLLHCGDLTMQGLLHEYETTLDMLAGIDAELKLVIAGNHDISLDKEFYHGPSKSGTRSNGKRMHLKNYEEDMPGKAMDIWTGAAAKKAGVTYLQEGTHAFTLSNGAKFTVYASPYQPEFCNWAFPYERHEDRFNSREHSAPDAQNIATTPMPAQAGAVDIVMTHGPPLRRLDRTASGLDVGCPHLLRAVQRVRPRLHCWGHIHEAWGAERVTWPVDGGEDGESLRAESVPVVSEEVLQGRAARLDVSEGAERPLKVGEETVMVNASIMDLSYAPVNAPWLVEMDLPAV</sequence>
<dbReference type="SUPFAM" id="SSF56300">
    <property type="entry name" value="Metallo-dependent phosphatases"/>
    <property type="match status" value="1"/>
</dbReference>
<dbReference type="InterPro" id="IPR004843">
    <property type="entry name" value="Calcineurin-like_PHP"/>
</dbReference>
<accession>A0A6A6BFL0</accession>
<reference evidence="2" key="1">
    <citation type="journal article" date="2020" name="Stud. Mycol.">
        <title>101 Dothideomycetes genomes: a test case for predicting lifestyles and emergence of pathogens.</title>
        <authorList>
            <person name="Haridas S."/>
            <person name="Albert R."/>
            <person name="Binder M."/>
            <person name="Bloem J."/>
            <person name="Labutti K."/>
            <person name="Salamov A."/>
            <person name="Andreopoulos B."/>
            <person name="Baker S."/>
            <person name="Barry K."/>
            <person name="Bills G."/>
            <person name="Bluhm B."/>
            <person name="Cannon C."/>
            <person name="Castanera R."/>
            <person name="Culley D."/>
            <person name="Daum C."/>
            <person name="Ezra D."/>
            <person name="Gonzalez J."/>
            <person name="Henrissat B."/>
            <person name="Kuo A."/>
            <person name="Liang C."/>
            <person name="Lipzen A."/>
            <person name="Lutzoni F."/>
            <person name="Magnuson J."/>
            <person name="Mondo S."/>
            <person name="Nolan M."/>
            <person name="Ohm R."/>
            <person name="Pangilinan J."/>
            <person name="Park H.-J."/>
            <person name="Ramirez L."/>
            <person name="Alfaro M."/>
            <person name="Sun H."/>
            <person name="Tritt A."/>
            <person name="Yoshinaga Y."/>
            <person name="Zwiers L.-H."/>
            <person name="Turgeon B."/>
            <person name="Goodwin S."/>
            <person name="Spatafora J."/>
            <person name="Crous P."/>
            <person name="Grigoriev I."/>
        </authorList>
    </citation>
    <scope>NUCLEOTIDE SEQUENCE</scope>
    <source>
        <strain evidence="2">CBS 121167</strain>
    </source>
</reference>